<dbReference type="InterPro" id="IPR050968">
    <property type="entry name" value="Cytochrome_c_oxidase_bac_sub4"/>
</dbReference>
<evidence type="ECO:0000256" key="2">
    <source>
        <dbReference type="ARBA" id="ARBA00008079"/>
    </source>
</evidence>
<dbReference type="GO" id="GO:0009319">
    <property type="term" value="C:cytochrome o ubiquinol oxidase complex"/>
    <property type="evidence" value="ECO:0007669"/>
    <property type="project" value="TreeGrafter"/>
</dbReference>
<evidence type="ECO:0000256" key="18">
    <source>
        <dbReference type="SAM" id="Phobius"/>
    </source>
</evidence>
<keyword evidence="11 18" id="KW-0472">Membrane</keyword>
<feature type="transmembrane region" description="Helical" evidence="18">
    <location>
        <begin position="90"/>
        <end position="111"/>
    </location>
</feature>
<dbReference type="Pfam" id="PF03626">
    <property type="entry name" value="COX4_pro"/>
    <property type="match status" value="1"/>
</dbReference>
<evidence type="ECO:0000256" key="10">
    <source>
        <dbReference type="ARBA" id="ARBA00023002"/>
    </source>
</evidence>
<dbReference type="PANTHER" id="PTHR36835:SF1">
    <property type="entry name" value="CYTOCHROME BO(3) UBIQUINOL OXIDASE SUBUNIT 4"/>
    <property type="match status" value="1"/>
</dbReference>
<dbReference type="InterPro" id="IPR014210">
    <property type="entry name" value="Cyt_o_ubiqinol_oxidase_su4"/>
</dbReference>
<dbReference type="NCBIfam" id="TIGR02847">
    <property type="entry name" value="CyoD"/>
    <property type="match status" value="1"/>
</dbReference>
<keyword evidence="20" id="KW-1185">Reference proteome</keyword>
<evidence type="ECO:0000256" key="7">
    <source>
        <dbReference type="ARBA" id="ARBA00022692"/>
    </source>
</evidence>
<dbReference type="GO" id="GO:0019646">
    <property type="term" value="P:aerobic electron transport chain"/>
    <property type="evidence" value="ECO:0007669"/>
    <property type="project" value="TreeGrafter"/>
</dbReference>
<evidence type="ECO:0000256" key="1">
    <source>
        <dbReference type="ARBA" id="ARBA00004651"/>
    </source>
</evidence>
<evidence type="ECO:0000256" key="5">
    <source>
        <dbReference type="ARBA" id="ARBA00022448"/>
    </source>
</evidence>
<keyword evidence="7 18" id="KW-0812">Transmembrane</keyword>
<keyword evidence="6" id="KW-1003">Cell membrane</keyword>
<dbReference type="GO" id="GO:0015990">
    <property type="term" value="P:electron transport coupled proton transport"/>
    <property type="evidence" value="ECO:0007669"/>
    <property type="project" value="InterPro"/>
</dbReference>
<dbReference type="GO" id="GO:0009486">
    <property type="term" value="F:cytochrome bo3 ubiquinol oxidase activity"/>
    <property type="evidence" value="ECO:0007669"/>
    <property type="project" value="InterPro"/>
</dbReference>
<reference evidence="19 20" key="1">
    <citation type="submission" date="2019-02" db="EMBL/GenBank/DDBJ databases">
        <title>Dyella amyloliquefaciens sp. nov., isolated from forest soil.</title>
        <authorList>
            <person name="Gao Z.-H."/>
            <person name="Qiu L.-H."/>
        </authorList>
    </citation>
    <scope>NUCLEOTIDE SEQUENCE [LARGE SCALE GENOMIC DNA]</scope>
    <source>
        <strain evidence="19 20">KACC 12747</strain>
    </source>
</reference>
<keyword evidence="9 18" id="KW-1133">Transmembrane helix</keyword>
<dbReference type="GO" id="GO:0005886">
    <property type="term" value="C:plasma membrane"/>
    <property type="evidence" value="ECO:0007669"/>
    <property type="project" value="UniProtKB-SubCell"/>
</dbReference>
<feature type="transmembrane region" description="Helical" evidence="18">
    <location>
        <begin position="30"/>
        <end position="48"/>
    </location>
</feature>
<dbReference type="EMBL" id="SJTG01000002">
    <property type="protein sequence ID" value="TCI10169.1"/>
    <property type="molecule type" value="Genomic_DNA"/>
</dbReference>
<dbReference type="Proteomes" id="UP000291822">
    <property type="component" value="Unassembled WGS sequence"/>
</dbReference>
<gene>
    <name evidence="19" type="primary">cyoD</name>
    <name evidence="19" type="ORF">EZM97_14740</name>
</gene>
<evidence type="ECO:0000256" key="8">
    <source>
        <dbReference type="ARBA" id="ARBA00022982"/>
    </source>
</evidence>
<evidence type="ECO:0000256" key="12">
    <source>
        <dbReference type="ARBA" id="ARBA00025694"/>
    </source>
</evidence>
<evidence type="ECO:0000256" key="9">
    <source>
        <dbReference type="ARBA" id="ARBA00022989"/>
    </source>
</evidence>
<keyword evidence="8" id="KW-0249">Electron transport</keyword>
<dbReference type="AlphaFoldDB" id="A0A4R0YMQ0"/>
<dbReference type="RefSeq" id="WP_131407927.1">
    <property type="nucleotide sequence ID" value="NZ_SJTG01000002.1"/>
</dbReference>
<feature type="region of interest" description="Disordered" evidence="17">
    <location>
        <begin position="1"/>
        <end position="22"/>
    </location>
</feature>
<evidence type="ECO:0000256" key="17">
    <source>
        <dbReference type="SAM" id="MobiDB-lite"/>
    </source>
</evidence>
<keyword evidence="10" id="KW-0560">Oxidoreductase</keyword>
<evidence type="ECO:0000256" key="11">
    <source>
        <dbReference type="ARBA" id="ARBA00023136"/>
    </source>
</evidence>
<accession>A0A4R0YMQ0</accession>
<comment type="function">
    <text evidence="12">Cytochrome bo(3) ubiquinol terminal oxidase is the component of the aerobic respiratory chain of E.coli that predominates when cells are grown at high aeration. Has proton pump activity across the membrane in addition to electron transfer, pumping 2 protons/electron.</text>
</comment>
<sequence length="129" mass="14004">MRQPMHDLPPGWKQTPGLEGKGSHGTWRTYLVGYVIAIVLTLAAFALAPSKSMLPSGAEAALAVLALAQMLVHLIFFLHINTSPQSKTNILALAAAMTIIAIVVIGSLWIMSHLNSNMVPMDRLMDMQR</sequence>
<comment type="subunit">
    <text evidence="3">Heterooctamer of two A chains, two B chains, two C chains and two D chains.</text>
</comment>
<comment type="caution">
    <text evidence="19">The sequence shown here is derived from an EMBL/GenBank/DDBJ whole genome shotgun (WGS) entry which is preliminary data.</text>
</comment>
<evidence type="ECO:0000256" key="13">
    <source>
        <dbReference type="ARBA" id="ARBA00030071"/>
    </source>
</evidence>
<organism evidence="19 20">
    <name type="scientific">Dyella soli</name>
    <dbReference type="NCBI Taxonomy" id="522319"/>
    <lineage>
        <taxon>Bacteria</taxon>
        <taxon>Pseudomonadati</taxon>
        <taxon>Pseudomonadota</taxon>
        <taxon>Gammaproteobacteria</taxon>
        <taxon>Lysobacterales</taxon>
        <taxon>Rhodanobacteraceae</taxon>
        <taxon>Dyella</taxon>
    </lineage>
</organism>
<evidence type="ECO:0000256" key="16">
    <source>
        <dbReference type="ARBA" id="ARBA00032185"/>
    </source>
</evidence>
<evidence type="ECO:0000256" key="6">
    <source>
        <dbReference type="ARBA" id="ARBA00022475"/>
    </source>
</evidence>
<evidence type="ECO:0000256" key="14">
    <source>
        <dbReference type="ARBA" id="ARBA00030211"/>
    </source>
</evidence>
<comment type="subcellular location">
    <subcellularLocation>
        <location evidence="1">Cell membrane</location>
        <topology evidence="1">Multi-pass membrane protein</topology>
    </subcellularLocation>
</comment>
<evidence type="ECO:0000256" key="4">
    <source>
        <dbReference type="ARBA" id="ARBA00014689"/>
    </source>
</evidence>
<comment type="similarity">
    <text evidence="2">Belongs to the cytochrome c oxidase bacterial subunit 4 family.</text>
</comment>
<name>A0A4R0YMQ0_9GAMM</name>
<evidence type="ECO:0000256" key="3">
    <source>
        <dbReference type="ARBA" id="ARBA00011700"/>
    </source>
</evidence>
<proteinExistence type="inferred from homology"/>
<dbReference type="PANTHER" id="PTHR36835">
    <property type="entry name" value="CYTOCHROME BO(3) UBIQUINOL OXIDASE SUBUNIT 4"/>
    <property type="match status" value="1"/>
</dbReference>
<feature type="transmembrane region" description="Helical" evidence="18">
    <location>
        <begin position="60"/>
        <end position="78"/>
    </location>
</feature>
<dbReference type="InterPro" id="IPR005171">
    <property type="entry name" value="Cyt_c_oxidase_su4_prok"/>
</dbReference>
<evidence type="ECO:0000256" key="15">
    <source>
        <dbReference type="ARBA" id="ARBA00031887"/>
    </source>
</evidence>
<dbReference type="GO" id="GO:0015078">
    <property type="term" value="F:proton transmembrane transporter activity"/>
    <property type="evidence" value="ECO:0007669"/>
    <property type="project" value="TreeGrafter"/>
</dbReference>
<keyword evidence="5" id="KW-0813">Transport</keyword>
<evidence type="ECO:0000313" key="19">
    <source>
        <dbReference type="EMBL" id="TCI10169.1"/>
    </source>
</evidence>
<protein>
    <recommendedName>
        <fullName evidence="4">Cytochrome bo(3) ubiquinol oxidase subunit 4</fullName>
    </recommendedName>
    <alternativeName>
        <fullName evidence="16">Cytochrome o ubiquinol oxidase subunit 4</fullName>
    </alternativeName>
    <alternativeName>
        <fullName evidence="13">Oxidase bo(3) subunit 4</fullName>
    </alternativeName>
    <alternativeName>
        <fullName evidence="14">Ubiquinol oxidase polypeptide IV</fullName>
    </alternativeName>
    <alternativeName>
        <fullName evidence="15">Ubiquinol oxidase subunit 4</fullName>
    </alternativeName>
</protein>
<evidence type="ECO:0000313" key="20">
    <source>
        <dbReference type="Proteomes" id="UP000291822"/>
    </source>
</evidence>